<keyword evidence="3" id="KW-1185">Reference proteome</keyword>
<evidence type="ECO:0000256" key="1">
    <source>
        <dbReference type="SAM" id="Phobius"/>
    </source>
</evidence>
<keyword evidence="1" id="KW-0812">Transmembrane</keyword>
<proteinExistence type="predicted"/>
<keyword evidence="1" id="KW-0472">Membrane</keyword>
<dbReference type="AlphaFoldDB" id="A0A9K3HQH9"/>
<sequence>MFIVFAFDVVLYVGQVVTCGLVMILDLNHSMCSYWQKDTGASLTVHTTNKGIV</sequence>
<evidence type="ECO:0000313" key="3">
    <source>
        <dbReference type="Proteomes" id="UP000215914"/>
    </source>
</evidence>
<keyword evidence="1" id="KW-1133">Transmembrane helix</keyword>
<reference evidence="2" key="1">
    <citation type="journal article" date="2017" name="Nature">
        <title>The sunflower genome provides insights into oil metabolism, flowering and Asterid evolution.</title>
        <authorList>
            <person name="Badouin H."/>
            <person name="Gouzy J."/>
            <person name="Grassa C.J."/>
            <person name="Murat F."/>
            <person name="Staton S.E."/>
            <person name="Cottret L."/>
            <person name="Lelandais-Briere C."/>
            <person name="Owens G.L."/>
            <person name="Carrere S."/>
            <person name="Mayjonade B."/>
            <person name="Legrand L."/>
            <person name="Gill N."/>
            <person name="Kane N.C."/>
            <person name="Bowers J.E."/>
            <person name="Hubner S."/>
            <person name="Bellec A."/>
            <person name="Berard A."/>
            <person name="Berges H."/>
            <person name="Blanchet N."/>
            <person name="Boniface M.C."/>
            <person name="Brunel D."/>
            <person name="Catrice O."/>
            <person name="Chaidir N."/>
            <person name="Claudel C."/>
            <person name="Donnadieu C."/>
            <person name="Faraut T."/>
            <person name="Fievet G."/>
            <person name="Helmstetter N."/>
            <person name="King M."/>
            <person name="Knapp S.J."/>
            <person name="Lai Z."/>
            <person name="Le Paslier M.C."/>
            <person name="Lippi Y."/>
            <person name="Lorenzon L."/>
            <person name="Mandel J.R."/>
            <person name="Marage G."/>
            <person name="Marchand G."/>
            <person name="Marquand E."/>
            <person name="Bret-Mestries E."/>
            <person name="Morien E."/>
            <person name="Nambeesan S."/>
            <person name="Nguyen T."/>
            <person name="Pegot-Espagnet P."/>
            <person name="Pouilly N."/>
            <person name="Raftis F."/>
            <person name="Sallet E."/>
            <person name="Schiex T."/>
            <person name="Thomas J."/>
            <person name="Vandecasteele C."/>
            <person name="Vares D."/>
            <person name="Vear F."/>
            <person name="Vautrin S."/>
            <person name="Crespi M."/>
            <person name="Mangin B."/>
            <person name="Burke J.M."/>
            <person name="Salse J."/>
            <person name="Munos S."/>
            <person name="Vincourt P."/>
            <person name="Rieseberg L.H."/>
            <person name="Langlade N.B."/>
        </authorList>
    </citation>
    <scope>NUCLEOTIDE SEQUENCE</scope>
    <source>
        <tissue evidence="2">Leaves</tissue>
    </source>
</reference>
<accession>A0A9K3HQH9</accession>
<dbReference type="Gramene" id="mRNA:HanXRQr2_Chr11g0500201">
    <property type="protein sequence ID" value="CDS:HanXRQr2_Chr11g0500201.1"/>
    <property type="gene ID" value="HanXRQr2_Chr11g0500201"/>
</dbReference>
<name>A0A9K3HQH9_HELAN</name>
<organism evidence="2 3">
    <name type="scientific">Helianthus annuus</name>
    <name type="common">Common sunflower</name>
    <dbReference type="NCBI Taxonomy" id="4232"/>
    <lineage>
        <taxon>Eukaryota</taxon>
        <taxon>Viridiplantae</taxon>
        <taxon>Streptophyta</taxon>
        <taxon>Embryophyta</taxon>
        <taxon>Tracheophyta</taxon>
        <taxon>Spermatophyta</taxon>
        <taxon>Magnoliopsida</taxon>
        <taxon>eudicotyledons</taxon>
        <taxon>Gunneridae</taxon>
        <taxon>Pentapetalae</taxon>
        <taxon>asterids</taxon>
        <taxon>campanulids</taxon>
        <taxon>Asterales</taxon>
        <taxon>Asteraceae</taxon>
        <taxon>Asteroideae</taxon>
        <taxon>Heliantheae alliance</taxon>
        <taxon>Heliantheae</taxon>
        <taxon>Helianthus</taxon>
    </lineage>
</organism>
<evidence type="ECO:0000313" key="2">
    <source>
        <dbReference type="EMBL" id="KAF5782787.1"/>
    </source>
</evidence>
<comment type="caution">
    <text evidence="2">The sequence shown here is derived from an EMBL/GenBank/DDBJ whole genome shotgun (WGS) entry which is preliminary data.</text>
</comment>
<gene>
    <name evidence="2" type="ORF">HanXRQr2_Chr11g0500201</name>
</gene>
<dbReference type="EMBL" id="MNCJ02000326">
    <property type="protein sequence ID" value="KAF5782787.1"/>
    <property type="molecule type" value="Genomic_DNA"/>
</dbReference>
<reference evidence="2" key="2">
    <citation type="submission" date="2020-06" db="EMBL/GenBank/DDBJ databases">
        <title>Helianthus annuus Genome sequencing and assembly Release 2.</title>
        <authorList>
            <person name="Gouzy J."/>
            <person name="Langlade N."/>
            <person name="Munos S."/>
        </authorList>
    </citation>
    <scope>NUCLEOTIDE SEQUENCE</scope>
    <source>
        <tissue evidence="2">Leaves</tissue>
    </source>
</reference>
<dbReference type="Proteomes" id="UP000215914">
    <property type="component" value="Unassembled WGS sequence"/>
</dbReference>
<protein>
    <submittedName>
        <fullName evidence="2">Uncharacterized protein</fullName>
    </submittedName>
</protein>
<feature type="transmembrane region" description="Helical" evidence="1">
    <location>
        <begin position="6"/>
        <end position="27"/>
    </location>
</feature>